<organism evidence="1 2">
    <name type="scientific">Deinococcus multiflagellatus</name>
    <dbReference type="NCBI Taxonomy" id="1656887"/>
    <lineage>
        <taxon>Bacteria</taxon>
        <taxon>Thermotogati</taxon>
        <taxon>Deinococcota</taxon>
        <taxon>Deinococci</taxon>
        <taxon>Deinococcales</taxon>
        <taxon>Deinococcaceae</taxon>
        <taxon>Deinococcus</taxon>
    </lineage>
</organism>
<dbReference type="Proteomes" id="UP001596317">
    <property type="component" value="Unassembled WGS sequence"/>
</dbReference>
<sequence length="85" mass="9638">MTQPSLFADPLLERRIAALTQRGIHPRTAAREAAVQPDDALFWRRLAFADQLARQRTNLKNRGGFVLSVLRDQDGSKYGPLPPRR</sequence>
<evidence type="ECO:0000313" key="2">
    <source>
        <dbReference type="Proteomes" id="UP001596317"/>
    </source>
</evidence>
<dbReference type="RefSeq" id="WP_224612150.1">
    <property type="nucleotide sequence ID" value="NZ_JAIQXV010000023.1"/>
</dbReference>
<name>A0ABW1ZP46_9DEIO</name>
<reference evidence="2" key="1">
    <citation type="journal article" date="2019" name="Int. J. Syst. Evol. Microbiol.">
        <title>The Global Catalogue of Microorganisms (GCM) 10K type strain sequencing project: providing services to taxonomists for standard genome sequencing and annotation.</title>
        <authorList>
            <consortium name="The Broad Institute Genomics Platform"/>
            <consortium name="The Broad Institute Genome Sequencing Center for Infectious Disease"/>
            <person name="Wu L."/>
            <person name="Ma J."/>
        </authorList>
    </citation>
    <scope>NUCLEOTIDE SEQUENCE [LARGE SCALE GENOMIC DNA]</scope>
    <source>
        <strain evidence="2">CCUG 63830</strain>
    </source>
</reference>
<gene>
    <name evidence="1" type="ORF">ACFP90_20825</name>
</gene>
<comment type="caution">
    <text evidence="1">The sequence shown here is derived from an EMBL/GenBank/DDBJ whole genome shotgun (WGS) entry which is preliminary data.</text>
</comment>
<accession>A0ABW1ZP46</accession>
<keyword evidence="2" id="KW-1185">Reference proteome</keyword>
<dbReference type="EMBL" id="JBHSWB010000002">
    <property type="protein sequence ID" value="MFC6662501.1"/>
    <property type="molecule type" value="Genomic_DNA"/>
</dbReference>
<protein>
    <submittedName>
        <fullName evidence="1">Uncharacterized protein</fullName>
    </submittedName>
</protein>
<evidence type="ECO:0000313" key="1">
    <source>
        <dbReference type="EMBL" id="MFC6662501.1"/>
    </source>
</evidence>
<proteinExistence type="predicted"/>